<dbReference type="GO" id="GO:0003676">
    <property type="term" value="F:nucleic acid binding"/>
    <property type="evidence" value="ECO:0007669"/>
    <property type="project" value="InterPro"/>
</dbReference>
<sequence length="177" mass="19837">MRMSDTVDTETMKVSEAAEEVPSPQENDGNSEVADPSQSSREEPGSNNTRDAQPVKCSKPNTRLKLVRSLAVCEESFPCPSPEPSAEPQGEFLLQPFEKEDRASQDQAEKEDGCDKVEKPEKTQRKMLSRDSSQDYTDSTGIDLHEFLVNTLKGNPRDRIMLLKLEQDILDFISNSE</sequence>
<name>A0A6I9N420_9TELE</name>
<proteinExistence type="predicted"/>
<evidence type="ECO:0000313" key="5">
    <source>
        <dbReference type="RefSeq" id="XP_010769061.1"/>
    </source>
</evidence>
<feature type="compositionally biased region" description="Basic and acidic residues" evidence="1">
    <location>
        <begin position="97"/>
        <end position="133"/>
    </location>
</feature>
<accession>A0A6I9N420</accession>
<dbReference type="OrthoDB" id="278430at2759"/>
<protein>
    <submittedName>
        <fullName evidence="3 4">R3H domain-containing protein 1-like</fullName>
    </submittedName>
</protein>
<evidence type="ECO:0000313" key="3">
    <source>
        <dbReference type="RefSeq" id="XP_010769059.1"/>
    </source>
</evidence>
<dbReference type="KEGG" id="ncc:104945131"/>
<dbReference type="Proteomes" id="UP000504611">
    <property type="component" value="Unplaced"/>
</dbReference>
<evidence type="ECO:0000313" key="2">
    <source>
        <dbReference type="Proteomes" id="UP000504611"/>
    </source>
</evidence>
<feature type="region of interest" description="Disordered" evidence="1">
    <location>
        <begin position="75"/>
        <end position="141"/>
    </location>
</feature>
<evidence type="ECO:0000313" key="4">
    <source>
        <dbReference type="RefSeq" id="XP_010769060.1"/>
    </source>
</evidence>
<feature type="region of interest" description="Disordered" evidence="1">
    <location>
        <begin position="1"/>
        <end position="61"/>
    </location>
</feature>
<reference evidence="3 4" key="1">
    <citation type="submission" date="2025-04" db="UniProtKB">
        <authorList>
            <consortium name="RefSeq"/>
        </authorList>
    </citation>
    <scope>IDENTIFICATION</scope>
    <source>
        <tissue evidence="3 4">Muscle</tissue>
    </source>
</reference>
<dbReference type="RefSeq" id="XP_010769061.1">
    <property type="nucleotide sequence ID" value="XM_010770759.1"/>
</dbReference>
<dbReference type="Gene3D" id="3.30.1370.50">
    <property type="entry name" value="R3H-like domain"/>
    <property type="match status" value="1"/>
</dbReference>
<dbReference type="PANTHER" id="PTHR15672:SF12">
    <property type="entry name" value="R3H DOMAIN-CONTAINING PROTEIN 1"/>
    <property type="match status" value="1"/>
</dbReference>
<dbReference type="RefSeq" id="XP_010769060.1">
    <property type="nucleotide sequence ID" value="XM_010770758.1"/>
</dbReference>
<evidence type="ECO:0000256" key="1">
    <source>
        <dbReference type="SAM" id="MobiDB-lite"/>
    </source>
</evidence>
<dbReference type="SUPFAM" id="SSF82708">
    <property type="entry name" value="R3H domain"/>
    <property type="match status" value="1"/>
</dbReference>
<dbReference type="RefSeq" id="XP_010769059.1">
    <property type="nucleotide sequence ID" value="XM_010770757.1"/>
</dbReference>
<dbReference type="InterPro" id="IPR051937">
    <property type="entry name" value="R3H_domain_containing"/>
</dbReference>
<dbReference type="PANTHER" id="PTHR15672">
    <property type="entry name" value="CAMP-REGULATED PHOSPHOPROTEIN 21 RELATED R3H DOMAIN CONTAINING PROTEIN"/>
    <property type="match status" value="1"/>
</dbReference>
<dbReference type="GeneID" id="104945131"/>
<organism evidence="2 5">
    <name type="scientific">Notothenia coriiceps</name>
    <name type="common">black rockcod</name>
    <dbReference type="NCBI Taxonomy" id="8208"/>
    <lineage>
        <taxon>Eukaryota</taxon>
        <taxon>Metazoa</taxon>
        <taxon>Chordata</taxon>
        <taxon>Craniata</taxon>
        <taxon>Vertebrata</taxon>
        <taxon>Euteleostomi</taxon>
        <taxon>Actinopterygii</taxon>
        <taxon>Neopterygii</taxon>
        <taxon>Teleostei</taxon>
        <taxon>Neoteleostei</taxon>
        <taxon>Acanthomorphata</taxon>
        <taxon>Eupercaria</taxon>
        <taxon>Perciformes</taxon>
        <taxon>Notothenioidei</taxon>
        <taxon>Nototheniidae</taxon>
        <taxon>Notothenia</taxon>
    </lineage>
</organism>
<dbReference type="AlphaFoldDB" id="A0A6I9N420"/>
<dbReference type="InterPro" id="IPR036867">
    <property type="entry name" value="R3H_dom_sf"/>
</dbReference>
<keyword evidence="2" id="KW-1185">Reference proteome</keyword>
<gene>
    <name evidence="3 4 5" type="primary">LOC104945131</name>
</gene>